<keyword evidence="3" id="KW-1185">Reference proteome</keyword>
<name>A0ABY0QNF2_CLOCO</name>
<protein>
    <submittedName>
        <fullName evidence="2">PucR C-terminal helix-turn-helix domain-containing protein</fullName>
    </submittedName>
</protein>
<dbReference type="PANTHER" id="PTHR33744">
    <property type="entry name" value="CARBOHYDRATE DIACID REGULATOR"/>
    <property type="match status" value="1"/>
</dbReference>
<proteinExistence type="predicted"/>
<dbReference type="EMBL" id="FNGL01000024">
    <property type="protein sequence ID" value="SDL37180.1"/>
    <property type="molecule type" value="Genomic_DNA"/>
</dbReference>
<gene>
    <name evidence="2" type="ORF">SAMN05216497_12419</name>
</gene>
<dbReference type="RefSeq" id="WP_089867514.1">
    <property type="nucleotide sequence ID" value="NZ_FNGL01000024.1"/>
</dbReference>
<comment type="caution">
    <text evidence="2">The sequence shown here is derived from an EMBL/GenBank/DDBJ whole genome shotgun (WGS) entry which is preliminary data.</text>
</comment>
<dbReference type="Gene3D" id="1.10.10.2840">
    <property type="entry name" value="PucR C-terminal helix-turn-helix domain"/>
    <property type="match status" value="1"/>
</dbReference>
<feature type="domain" description="PucR C-terminal helix-turn-helix" evidence="1">
    <location>
        <begin position="109"/>
        <end position="166"/>
    </location>
</feature>
<accession>A0ABY0QNF2</accession>
<dbReference type="Proteomes" id="UP000198811">
    <property type="component" value="Unassembled WGS sequence"/>
</dbReference>
<sequence>MLYDFNDINLDINKAKYTWEKFLIKNNIKLAISKSFINLLEFKKYYIQSLKALELGKILKPNYHIVFYEELQFYDLISFINKEINLKEYCHKSLKSLNQYDEINNTNYYHTLFLYLKNNQNSTLTAKDLFIHRNTMLYRINKIKELTNIDFSNTEETFQVLLSYKIMNYINKLDNK</sequence>
<reference evidence="2 3" key="1">
    <citation type="submission" date="2016-10" db="EMBL/GenBank/DDBJ databases">
        <authorList>
            <person name="Varghese N."/>
            <person name="Submissions S."/>
        </authorList>
    </citation>
    <scope>NUCLEOTIDE SEQUENCE [LARGE SCALE GENOMIC DNA]</scope>
    <source>
        <strain evidence="2 3">NLAE-zl-C224</strain>
    </source>
</reference>
<evidence type="ECO:0000259" key="1">
    <source>
        <dbReference type="Pfam" id="PF13556"/>
    </source>
</evidence>
<dbReference type="InterPro" id="IPR042070">
    <property type="entry name" value="PucR_C-HTH_sf"/>
</dbReference>
<evidence type="ECO:0000313" key="2">
    <source>
        <dbReference type="EMBL" id="SDL37180.1"/>
    </source>
</evidence>
<dbReference type="Pfam" id="PF13556">
    <property type="entry name" value="HTH_30"/>
    <property type="match status" value="1"/>
</dbReference>
<organism evidence="2 3">
    <name type="scientific">Clostridium cochlearium</name>
    <dbReference type="NCBI Taxonomy" id="1494"/>
    <lineage>
        <taxon>Bacteria</taxon>
        <taxon>Bacillati</taxon>
        <taxon>Bacillota</taxon>
        <taxon>Clostridia</taxon>
        <taxon>Eubacteriales</taxon>
        <taxon>Clostridiaceae</taxon>
        <taxon>Clostridium</taxon>
    </lineage>
</organism>
<dbReference type="InterPro" id="IPR051448">
    <property type="entry name" value="CdaR-like_regulators"/>
</dbReference>
<dbReference type="PANTHER" id="PTHR33744:SF1">
    <property type="entry name" value="DNA-BINDING TRANSCRIPTIONAL ACTIVATOR ADER"/>
    <property type="match status" value="1"/>
</dbReference>
<evidence type="ECO:0000313" key="3">
    <source>
        <dbReference type="Proteomes" id="UP000198811"/>
    </source>
</evidence>
<dbReference type="InterPro" id="IPR025736">
    <property type="entry name" value="PucR_C-HTH_dom"/>
</dbReference>